<sequence length="41" mass="4330">MGLVSAWVLVTLTALAALGLAASAWRLARRDVVPSRPGRAR</sequence>
<organism evidence="1 2">
    <name type="scientific">Modestobacter versicolor</name>
    <dbReference type="NCBI Taxonomy" id="429133"/>
    <lineage>
        <taxon>Bacteria</taxon>
        <taxon>Bacillati</taxon>
        <taxon>Actinomycetota</taxon>
        <taxon>Actinomycetes</taxon>
        <taxon>Geodermatophilales</taxon>
        <taxon>Geodermatophilaceae</taxon>
        <taxon>Modestobacter</taxon>
    </lineage>
</organism>
<protein>
    <submittedName>
        <fullName evidence="1">Uncharacterized protein</fullName>
    </submittedName>
</protein>
<gene>
    <name evidence="1" type="ORF">FHX36_003672</name>
</gene>
<proteinExistence type="predicted"/>
<dbReference type="RefSeq" id="WP_258372638.1">
    <property type="nucleotide sequence ID" value="NZ_JACIBU010000001.1"/>
</dbReference>
<dbReference type="EMBL" id="JACIBU010000001">
    <property type="protein sequence ID" value="MBB3677937.1"/>
    <property type="molecule type" value="Genomic_DNA"/>
</dbReference>
<dbReference type="Proteomes" id="UP000580718">
    <property type="component" value="Unassembled WGS sequence"/>
</dbReference>
<reference evidence="1 2" key="1">
    <citation type="submission" date="2020-08" db="EMBL/GenBank/DDBJ databases">
        <title>Sequencing the genomes of 1000 actinobacteria strains.</title>
        <authorList>
            <person name="Klenk H.-P."/>
        </authorList>
    </citation>
    <scope>NUCLEOTIDE SEQUENCE [LARGE SCALE GENOMIC DNA]</scope>
    <source>
        <strain evidence="1 2">DSM 16678</strain>
    </source>
</reference>
<evidence type="ECO:0000313" key="1">
    <source>
        <dbReference type="EMBL" id="MBB3677937.1"/>
    </source>
</evidence>
<name>A0A839Y6A8_9ACTN</name>
<comment type="caution">
    <text evidence="1">The sequence shown here is derived from an EMBL/GenBank/DDBJ whole genome shotgun (WGS) entry which is preliminary data.</text>
</comment>
<accession>A0A839Y6A8</accession>
<dbReference type="AlphaFoldDB" id="A0A839Y6A8"/>
<evidence type="ECO:0000313" key="2">
    <source>
        <dbReference type="Proteomes" id="UP000580718"/>
    </source>
</evidence>